<dbReference type="Gene3D" id="3.90.190.10">
    <property type="entry name" value="Protein tyrosine phosphatase superfamily"/>
    <property type="match status" value="1"/>
</dbReference>
<feature type="region of interest" description="Disordered" evidence="5">
    <location>
        <begin position="172"/>
        <end position="192"/>
    </location>
</feature>
<feature type="region of interest" description="Disordered" evidence="5">
    <location>
        <begin position="278"/>
        <end position="341"/>
    </location>
</feature>
<dbReference type="GO" id="GO:0008330">
    <property type="term" value="F:protein tyrosine/threonine phosphatase activity"/>
    <property type="evidence" value="ECO:0007669"/>
    <property type="project" value="TreeGrafter"/>
</dbReference>
<dbReference type="SUPFAM" id="SSF52799">
    <property type="entry name" value="(Phosphotyrosine protein) phosphatases II"/>
    <property type="match status" value="1"/>
</dbReference>
<protein>
    <recommendedName>
        <fullName evidence="2">protein-tyrosine-phosphatase</fullName>
        <ecNumber evidence="2">3.1.3.48</ecNumber>
    </recommendedName>
</protein>
<evidence type="ECO:0000256" key="3">
    <source>
        <dbReference type="ARBA" id="ARBA00022801"/>
    </source>
</evidence>
<dbReference type="InterPro" id="IPR000387">
    <property type="entry name" value="Tyr_Pase_dom"/>
</dbReference>
<dbReference type="GO" id="GO:0017017">
    <property type="term" value="F:MAP kinase tyrosine/serine/threonine phosphatase activity"/>
    <property type="evidence" value="ECO:0007669"/>
    <property type="project" value="TreeGrafter"/>
</dbReference>
<dbReference type="PROSITE" id="PS50054">
    <property type="entry name" value="TYR_PHOSPHATASE_DUAL"/>
    <property type="match status" value="1"/>
</dbReference>
<dbReference type="PANTHER" id="PTHR10159:SF516">
    <property type="entry name" value="DUAL SPECIFICITY PROTEIN PHOSPHATASE 16-LIKE"/>
    <property type="match status" value="1"/>
</dbReference>
<feature type="domain" description="Tyrosine specific protein phosphatases" evidence="7">
    <location>
        <begin position="71"/>
        <end position="135"/>
    </location>
</feature>
<dbReference type="GeneTree" id="ENSGT00940000167194"/>
<dbReference type="InterPro" id="IPR016130">
    <property type="entry name" value="Tyr_Pase_AS"/>
</dbReference>
<dbReference type="STRING" id="244447.ENSCSEP00000018408"/>
<dbReference type="InParanoid" id="A0A3P8VT75"/>
<organism evidence="8 9">
    <name type="scientific">Cynoglossus semilaevis</name>
    <name type="common">Tongue sole</name>
    <dbReference type="NCBI Taxonomy" id="244447"/>
    <lineage>
        <taxon>Eukaryota</taxon>
        <taxon>Metazoa</taxon>
        <taxon>Chordata</taxon>
        <taxon>Craniata</taxon>
        <taxon>Vertebrata</taxon>
        <taxon>Euteleostomi</taxon>
        <taxon>Actinopterygii</taxon>
        <taxon>Neopterygii</taxon>
        <taxon>Teleostei</taxon>
        <taxon>Neoteleostei</taxon>
        <taxon>Acanthomorphata</taxon>
        <taxon>Carangaria</taxon>
        <taxon>Pleuronectiformes</taxon>
        <taxon>Pleuronectoidei</taxon>
        <taxon>Cynoglossidae</taxon>
        <taxon>Cynoglossinae</taxon>
        <taxon>Cynoglossus</taxon>
    </lineage>
</organism>
<dbReference type="InterPro" id="IPR020422">
    <property type="entry name" value="TYR_PHOSPHATASE_DUAL_dom"/>
</dbReference>
<name>A0A3P8VT75_CYNSE</name>
<evidence type="ECO:0000313" key="9">
    <source>
        <dbReference type="Proteomes" id="UP000265120"/>
    </source>
</evidence>
<dbReference type="RefSeq" id="XP_008328723.1">
    <property type="nucleotide sequence ID" value="XM_008330501.3"/>
</dbReference>
<dbReference type="GO" id="GO:0043409">
    <property type="term" value="P:negative regulation of MAPK cascade"/>
    <property type="evidence" value="ECO:0007669"/>
    <property type="project" value="TreeGrafter"/>
</dbReference>
<evidence type="ECO:0000256" key="5">
    <source>
        <dbReference type="SAM" id="MobiDB-lite"/>
    </source>
</evidence>
<dbReference type="AlphaFoldDB" id="A0A3P8VT75"/>
<dbReference type="GO" id="GO:0033550">
    <property type="term" value="F:MAP kinase tyrosine phosphatase activity"/>
    <property type="evidence" value="ECO:0007669"/>
    <property type="project" value="TreeGrafter"/>
</dbReference>
<feature type="region of interest" description="Disordered" evidence="5">
    <location>
        <begin position="253"/>
        <end position="272"/>
    </location>
</feature>
<proteinExistence type="inferred from homology"/>
<evidence type="ECO:0000313" key="8">
    <source>
        <dbReference type="Ensembl" id="ENSCSEP00000018408.1"/>
    </source>
</evidence>
<feature type="compositionally biased region" description="Polar residues" evidence="5">
    <location>
        <begin position="175"/>
        <end position="192"/>
    </location>
</feature>
<dbReference type="KEGG" id="csem:103393504"/>
<feature type="domain" description="Tyrosine-protein phosphatase" evidence="6">
    <location>
        <begin position="12"/>
        <end position="154"/>
    </location>
</feature>
<dbReference type="RefSeq" id="XP_008328722.1">
    <property type="nucleotide sequence ID" value="XM_008330500.3"/>
</dbReference>
<dbReference type="OMA" id="WDNLLPW"/>
<dbReference type="InterPro" id="IPR000340">
    <property type="entry name" value="Dual-sp_phosphatase_cat-dom"/>
</dbReference>
<keyword evidence="4" id="KW-0904">Protein phosphatase</keyword>
<dbReference type="PANTHER" id="PTHR10159">
    <property type="entry name" value="DUAL SPECIFICITY PROTEIN PHOSPHATASE"/>
    <property type="match status" value="1"/>
</dbReference>
<dbReference type="PROSITE" id="PS50056">
    <property type="entry name" value="TYR_PHOSPHATASE_2"/>
    <property type="match status" value="1"/>
</dbReference>
<comment type="similarity">
    <text evidence="1">Belongs to the protein-tyrosine phosphatase family. Non-receptor class dual specificity subfamily.</text>
</comment>
<dbReference type="Pfam" id="PF00782">
    <property type="entry name" value="DSPc"/>
    <property type="match status" value="1"/>
</dbReference>
<reference evidence="8 9" key="1">
    <citation type="journal article" date="2014" name="Nat. Genet.">
        <title>Whole-genome sequence of a flatfish provides insights into ZW sex chromosome evolution and adaptation to a benthic lifestyle.</title>
        <authorList>
            <person name="Chen S."/>
            <person name="Zhang G."/>
            <person name="Shao C."/>
            <person name="Huang Q."/>
            <person name="Liu G."/>
            <person name="Zhang P."/>
            <person name="Song W."/>
            <person name="An N."/>
            <person name="Chalopin D."/>
            <person name="Volff J.N."/>
            <person name="Hong Y."/>
            <person name="Li Q."/>
            <person name="Sha Z."/>
            <person name="Zhou H."/>
            <person name="Xie M."/>
            <person name="Yu Q."/>
            <person name="Liu Y."/>
            <person name="Xiang H."/>
            <person name="Wang N."/>
            <person name="Wu K."/>
            <person name="Yang C."/>
            <person name="Zhou Q."/>
            <person name="Liao X."/>
            <person name="Yang L."/>
            <person name="Hu Q."/>
            <person name="Zhang J."/>
            <person name="Meng L."/>
            <person name="Jin L."/>
            <person name="Tian Y."/>
            <person name="Lian J."/>
            <person name="Yang J."/>
            <person name="Miao G."/>
            <person name="Liu S."/>
            <person name="Liang Z."/>
            <person name="Yan F."/>
            <person name="Li Y."/>
            <person name="Sun B."/>
            <person name="Zhang H."/>
            <person name="Zhang J."/>
            <person name="Zhu Y."/>
            <person name="Du M."/>
            <person name="Zhao Y."/>
            <person name="Schartl M."/>
            <person name="Tang Q."/>
            <person name="Wang J."/>
        </authorList>
    </citation>
    <scope>NUCLEOTIDE SEQUENCE</scope>
</reference>
<evidence type="ECO:0000259" key="6">
    <source>
        <dbReference type="PROSITE" id="PS50054"/>
    </source>
</evidence>
<dbReference type="FunCoup" id="A0A3P8VT75">
    <property type="interactions" value="30"/>
</dbReference>
<evidence type="ECO:0000259" key="7">
    <source>
        <dbReference type="PROSITE" id="PS50056"/>
    </source>
</evidence>
<dbReference type="OrthoDB" id="165342at2759"/>
<dbReference type="Ensembl" id="ENSCSET00000018636.1">
    <property type="protein sequence ID" value="ENSCSEP00000018408.1"/>
    <property type="gene ID" value="ENSCSEG00000011815.1"/>
</dbReference>
<feature type="compositionally biased region" description="Basic and acidic residues" evidence="5">
    <location>
        <begin position="300"/>
        <end position="310"/>
    </location>
</feature>
<dbReference type="EC" id="3.1.3.48" evidence="2"/>
<evidence type="ECO:0000256" key="4">
    <source>
        <dbReference type="ARBA" id="ARBA00022912"/>
    </source>
</evidence>
<evidence type="ECO:0000256" key="2">
    <source>
        <dbReference type="ARBA" id="ARBA00013064"/>
    </source>
</evidence>
<dbReference type="GO" id="GO:0005737">
    <property type="term" value="C:cytoplasm"/>
    <property type="evidence" value="ECO:0007669"/>
    <property type="project" value="TreeGrafter"/>
</dbReference>
<dbReference type="GeneID" id="103393504"/>
<keyword evidence="3" id="KW-0378">Hydrolase</keyword>
<sequence length="382" mass="41687">MVWSRDREAERPPLSVILPQLYLGAESDVTQDRLASHGISYVLSVSRCSPQPSFLPHSRYLRIPIDDSLWDDLLPWIPQALHFIDAALSSGASVLVHCAAGISRSPALAVAYIMYSLGMDLDRAYRYVKERRPSISPNFNFLGQLQHFQSALDQKASCGISTLQQLKVAPPSVTEGITPSHGSQKTNRQVDTVTGSTTEVARSNKEKVCGTDNEKFGHTRSDGNRNVCLSPSGNLQTLTLNHNEQQVQTLCTGTAPGSLEQGKAAGSPRRPRHLRLQSGSASLAEKRKSLTLSLTPLGTNDRRADNDKTGGGHQATALRSPGSCGQRVPNTRCNRDDEPEQGALLSPFSFTLNKLLDWGERILLGGVFVQPVRMGQAALHYR</sequence>
<reference evidence="8" key="3">
    <citation type="submission" date="2025-09" db="UniProtKB">
        <authorList>
            <consortium name="Ensembl"/>
        </authorList>
    </citation>
    <scope>IDENTIFICATION</scope>
</reference>
<dbReference type="SMART" id="SM00195">
    <property type="entry name" value="DSPc"/>
    <property type="match status" value="1"/>
</dbReference>
<keyword evidence="9" id="KW-1185">Reference proteome</keyword>
<dbReference type="InterPro" id="IPR029021">
    <property type="entry name" value="Prot-tyrosine_phosphatase-like"/>
</dbReference>
<evidence type="ECO:0000256" key="1">
    <source>
        <dbReference type="ARBA" id="ARBA00008601"/>
    </source>
</evidence>
<accession>A0A3P8VT75</accession>
<dbReference type="Proteomes" id="UP000265120">
    <property type="component" value="Chromosome 17"/>
</dbReference>
<dbReference type="PROSITE" id="PS00383">
    <property type="entry name" value="TYR_PHOSPHATASE_1"/>
    <property type="match status" value="1"/>
</dbReference>
<reference evidence="8" key="2">
    <citation type="submission" date="2025-08" db="UniProtKB">
        <authorList>
            <consortium name="Ensembl"/>
        </authorList>
    </citation>
    <scope>IDENTIFICATION</scope>
</reference>